<comment type="caution">
    <text evidence="2">The sequence shown here is derived from an EMBL/GenBank/DDBJ whole genome shotgun (WGS) entry which is preliminary data.</text>
</comment>
<feature type="transmembrane region" description="Helical" evidence="1">
    <location>
        <begin position="22"/>
        <end position="45"/>
    </location>
</feature>
<keyword evidence="1" id="KW-0812">Transmembrane</keyword>
<sequence length="73" mass="7729">MAEGVKPAREPPRRTWRTPLRLALRFGPPLLGLVIVFRCIVASIGGEISQPGFALGIALIAAGFVSRLVPPGP</sequence>
<gene>
    <name evidence="2" type="ORF">LKMONMHP_1599</name>
</gene>
<keyword evidence="3" id="KW-1185">Reference proteome</keyword>
<name>A0ABQ4T549_METOR</name>
<dbReference type="Proteomes" id="UP001055156">
    <property type="component" value="Unassembled WGS sequence"/>
</dbReference>
<proteinExistence type="predicted"/>
<evidence type="ECO:0000313" key="2">
    <source>
        <dbReference type="EMBL" id="GJE26748.1"/>
    </source>
</evidence>
<keyword evidence="1" id="KW-0472">Membrane</keyword>
<evidence type="ECO:0000313" key="3">
    <source>
        <dbReference type="Proteomes" id="UP001055156"/>
    </source>
</evidence>
<organism evidence="2 3">
    <name type="scientific">Methylobacterium organophilum</name>
    <dbReference type="NCBI Taxonomy" id="410"/>
    <lineage>
        <taxon>Bacteria</taxon>
        <taxon>Pseudomonadati</taxon>
        <taxon>Pseudomonadota</taxon>
        <taxon>Alphaproteobacteria</taxon>
        <taxon>Hyphomicrobiales</taxon>
        <taxon>Methylobacteriaceae</taxon>
        <taxon>Methylobacterium</taxon>
    </lineage>
</organism>
<keyword evidence="1" id="KW-1133">Transmembrane helix</keyword>
<protein>
    <submittedName>
        <fullName evidence="2">Uncharacterized protein</fullName>
    </submittedName>
</protein>
<dbReference type="RefSeq" id="WP_238310622.1">
    <property type="nucleotide sequence ID" value="NZ_BPQV01000004.1"/>
</dbReference>
<accession>A0ABQ4T549</accession>
<feature type="transmembrane region" description="Helical" evidence="1">
    <location>
        <begin position="51"/>
        <end position="69"/>
    </location>
</feature>
<evidence type="ECO:0000256" key="1">
    <source>
        <dbReference type="SAM" id="Phobius"/>
    </source>
</evidence>
<reference evidence="2" key="1">
    <citation type="journal article" date="2021" name="Front. Microbiol.">
        <title>Comprehensive Comparative Genomics and Phenotyping of Methylobacterium Species.</title>
        <authorList>
            <person name="Alessa O."/>
            <person name="Ogura Y."/>
            <person name="Fujitani Y."/>
            <person name="Takami H."/>
            <person name="Hayashi T."/>
            <person name="Sahin N."/>
            <person name="Tani A."/>
        </authorList>
    </citation>
    <scope>NUCLEOTIDE SEQUENCE</scope>
    <source>
        <strain evidence="2">NBRC 15689</strain>
    </source>
</reference>
<reference evidence="2" key="2">
    <citation type="submission" date="2021-08" db="EMBL/GenBank/DDBJ databases">
        <authorList>
            <person name="Tani A."/>
            <person name="Ola A."/>
            <person name="Ogura Y."/>
            <person name="Katsura K."/>
            <person name="Hayashi T."/>
        </authorList>
    </citation>
    <scope>NUCLEOTIDE SEQUENCE</scope>
    <source>
        <strain evidence="2">NBRC 15689</strain>
    </source>
</reference>
<dbReference type="EMBL" id="BPQV01000004">
    <property type="protein sequence ID" value="GJE26748.1"/>
    <property type="molecule type" value="Genomic_DNA"/>
</dbReference>